<keyword evidence="4" id="KW-0170">Cobalt</keyword>
<dbReference type="GO" id="GO:0009236">
    <property type="term" value="P:cobalamin biosynthetic process"/>
    <property type="evidence" value="ECO:0007669"/>
    <property type="project" value="UniProtKB-KW"/>
</dbReference>
<keyword evidence="3" id="KW-0456">Lyase</keyword>
<dbReference type="GO" id="GO:0016829">
    <property type="term" value="F:lyase activity"/>
    <property type="evidence" value="ECO:0007669"/>
    <property type="project" value="UniProtKB-KW"/>
</dbReference>
<evidence type="ECO:0000313" key="9">
    <source>
        <dbReference type="Proteomes" id="UP001596414"/>
    </source>
</evidence>
<dbReference type="InterPro" id="IPR002762">
    <property type="entry name" value="CbiX-like"/>
</dbReference>
<accession>A0ABD5X4D4</accession>
<dbReference type="InterPro" id="IPR041346">
    <property type="entry name" value="DR2241_Fer4"/>
</dbReference>
<dbReference type="Gene3D" id="3.40.50.1400">
    <property type="match status" value="2"/>
</dbReference>
<feature type="domain" description="DR2241 4Fe-4S iron-sulfur cluster binding" evidence="6">
    <location>
        <begin position="383"/>
        <end position="461"/>
    </location>
</feature>
<feature type="domain" description="DR2241 stabilising" evidence="7">
    <location>
        <begin position="291"/>
        <end position="380"/>
    </location>
</feature>
<dbReference type="Pfam" id="PF18069">
    <property type="entry name" value="DR2241"/>
    <property type="match status" value="1"/>
</dbReference>
<dbReference type="PANTHER" id="PTHR33542">
    <property type="entry name" value="SIROHYDROCHLORIN FERROCHELATASE, CHLOROPLASTIC"/>
    <property type="match status" value="1"/>
</dbReference>
<organism evidence="8 9">
    <name type="scientific">Halovenus rubra</name>
    <dbReference type="NCBI Taxonomy" id="869890"/>
    <lineage>
        <taxon>Archaea</taxon>
        <taxon>Methanobacteriati</taxon>
        <taxon>Methanobacteriota</taxon>
        <taxon>Stenosarchaea group</taxon>
        <taxon>Halobacteria</taxon>
        <taxon>Halobacteriales</taxon>
        <taxon>Haloarculaceae</taxon>
        <taxon>Halovenus</taxon>
    </lineage>
</organism>
<proteinExistence type="predicted"/>
<dbReference type="PANTHER" id="PTHR33542:SF3">
    <property type="entry name" value="SIROHYDROCHLORIN FERROCHELATASE, CHLOROPLASTIC"/>
    <property type="match status" value="1"/>
</dbReference>
<keyword evidence="1" id="KW-0169">Cobalamin biosynthesis</keyword>
<keyword evidence="2" id="KW-0479">Metal-binding</keyword>
<dbReference type="GO" id="GO:0046872">
    <property type="term" value="F:metal ion binding"/>
    <property type="evidence" value="ECO:0007669"/>
    <property type="project" value="UniProtKB-KW"/>
</dbReference>
<dbReference type="Pfam" id="PF01903">
    <property type="entry name" value="CbiX"/>
    <property type="match status" value="2"/>
</dbReference>
<evidence type="ECO:0000313" key="8">
    <source>
        <dbReference type="EMBL" id="MFC7125975.1"/>
    </source>
</evidence>
<comment type="caution">
    <text evidence="8">The sequence shown here is derived from an EMBL/GenBank/DDBJ whole genome shotgun (WGS) entry which is preliminary data.</text>
</comment>
<name>A0ABD5X4D4_9EURY</name>
<evidence type="ECO:0000256" key="5">
    <source>
        <dbReference type="SAM" id="MobiDB-lite"/>
    </source>
</evidence>
<gene>
    <name evidence="8" type="ORF">ACFQJ7_07980</name>
</gene>
<dbReference type="SUPFAM" id="SSF53800">
    <property type="entry name" value="Chelatase"/>
    <property type="match status" value="1"/>
</dbReference>
<protein>
    <submittedName>
        <fullName evidence="8">CbiX/SirB N-terminal domain-containing protein</fullName>
    </submittedName>
</protein>
<dbReference type="EMBL" id="JBHSZQ010000011">
    <property type="protein sequence ID" value="MFC7125975.1"/>
    <property type="molecule type" value="Genomic_DNA"/>
</dbReference>
<dbReference type="CDD" id="cd03416">
    <property type="entry name" value="CbiX_SirB_N"/>
    <property type="match status" value="1"/>
</dbReference>
<reference evidence="8 9" key="1">
    <citation type="journal article" date="2014" name="Int. J. Syst. Evol. Microbiol.">
        <title>Complete genome sequence of Corynebacterium casei LMG S-19264T (=DSM 44701T), isolated from a smear-ripened cheese.</title>
        <authorList>
            <consortium name="US DOE Joint Genome Institute (JGI-PGF)"/>
            <person name="Walter F."/>
            <person name="Albersmeier A."/>
            <person name="Kalinowski J."/>
            <person name="Ruckert C."/>
        </authorList>
    </citation>
    <scope>NUCLEOTIDE SEQUENCE [LARGE SCALE GENOMIC DNA]</scope>
    <source>
        <strain evidence="8 9">CGMCC 4.7215</strain>
    </source>
</reference>
<feature type="region of interest" description="Disordered" evidence="5">
    <location>
        <begin position="466"/>
        <end position="512"/>
    </location>
</feature>
<dbReference type="AlphaFoldDB" id="A0ABD5X4D4"/>
<sequence>MSETTLVLAGHGSHRNSDSSSPVWSAVNAVRDCLEIPVRGAFWKEEPSFRSVLRTIDTPKAVIVPFFISEGYFTERILPREAGLGAADRRALDAPVEVQYADPVGTHPAMRDVVLNRVRRSYGAPDGEVGLALLGHGTERNPNSARAVQKHAEALSGRECLSGVAVGFMDEEPPVSDVLDKLDCRDVVVVPLFVADGFHTRDEIPALLGLVEEEGADHPVPGRVDGKRVYYLSAVGTDPSMVDVILERAAEAGLDPDAPATNGDVPVRDEAGRAFIEWLDTAAPGATGDPERTVGELLVVGDDYELRHRSDRGTDTEDLDSLALDTLRERVRYADDGRYRPFPGERTLPRGWRLSASTPGELLKGLATVYPVAIEHWYGHAHGDLDADDWQSVADRQTGIYASVADLDPSEVERVAESVCGECSRCPTWTAAETESETAVPEDGELPCPVPCSFLVAAARECHQADEKSVGNQPVDADPTEVARGDLTDPANRYRVRYRETNRVPSAHGANQ</sequence>
<dbReference type="Gene3D" id="3.30.70.2320">
    <property type="match status" value="1"/>
</dbReference>
<dbReference type="Gene3D" id="3.30.1360.190">
    <property type="match status" value="1"/>
</dbReference>
<evidence type="ECO:0000256" key="3">
    <source>
        <dbReference type="ARBA" id="ARBA00023239"/>
    </source>
</evidence>
<evidence type="ECO:0000259" key="6">
    <source>
        <dbReference type="Pfam" id="PF18009"/>
    </source>
</evidence>
<evidence type="ECO:0000256" key="1">
    <source>
        <dbReference type="ARBA" id="ARBA00022573"/>
    </source>
</evidence>
<dbReference type="InterPro" id="IPR041181">
    <property type="entry name" value="DR2241_middle"/>
</dbReference>
<evidence type="ECO:0000259" key="7">
    <source>
        <dbReference type="Pfam" id="PF18069"/>
    </source>
</evidence>
<feature type="region of interest" description="Disordered" evidence="5">
    <location>
        <begin position="1"/>
        <end position="21"/>
    </location>
</feature>
<dbReference type="Pfam" id="PF18009">
    <property type="entry name" value="Fer4_23"/>
    <property type="match status" value="1"/>
</dbReference>
<evidence type="ECO:0000256" key="4">
    <source>
        <dbReference type="ARBA" id="ARBA00023285"/>
    </source>
</evidence>
<evidence type="ECO:0000256" key="2">
    <source>
        <dbReference type="ARBA" id="ARBA00022723"/>
    </source>
</evidence>
<dbReference type="RefSeq" id="WP_267638128.1">
    <property type="nucleotide sequence ID" value="NZ_JAODIY010000011.1"/>
</dbReference>
<dbReference type="Proteomes" id="UP001596414">
    <property type="component" value="Unassembled WGS sequence"/>
</dbReference>
<dbReference type="InterPro" id="IPR050963">
    <property type="entry name" value="Sirohydro_Cobaltochel/CbiX"/>
</dbReference>